<feature type="domain" description="Ig-like" evidence="1">
    <location>
        <begin position="57"/>
        <end position="109"/>
    </location>
</feature>
<dbReference type="Pfam" id="PF00047">
    <property type="entry name" value="ig"/>
    <property type="match status" value="1"/>
</dbReference>
<gene>
    <name evidence="2" type="ORF">BaRGS_00037553</name>
</gene>
<dbReference type="SUPFAM" id="SSF48726">
    <property type="entry name" value="Immunoglobulin"/>
    <property type="match status" value="2"/>
</dbReference>
<dbReference type="InterPro" id="IPR037448">
    <property type="entry name" value="Zig-8"/>
</dbReference>
<protein>
    <recommendedName>
        <fullName evidence="1">Ig-like domain-containing protein</fullName>
    </recommendedName>
</protein>
<dbReference type="PROSITE" id="PS50835">
    <property type="entry name" value="IG_LIKE"/>
    <property type="match status" value="2"/>
</dbReference>
<dbReference type="InterPro" id="IPR003599">
    <property type="entry name" value="Ig_sub"/>
</dbReference>
<dbReference type="EMBL" id="JACVVK020000566">
    <property type="protein sequence ID" value="KAK7465901.1"/>
    <property type="molecule type" value="Genomic_DNA"/>
</dbReference>
<evidence type="ECO:0000313" key="3">
    <source>
        <dbReference type="Proteomes" id="UP001519460"/>
    </source>
</evidence>
<feature type="domain" description="Ig-like" evidence="1">
    <location>
        <begin position="116"/>
        <end position="208"/>
    </location>
</feature>
<sequence>MVLEGTEITFWDVFSVRVVSPVWPGGFRHWYSGGATANLAVAWRRIKDDQFLTIGKITWFQDSNLVLEHLRKGSGVSSWDLILRRAQPEQAGDYECQITSTAKHVRTVTLTVIDEPIFQKAMLIYSGNTIHLVCNISADNGSDFDLRWRKNGLEVDSDKFPWIVVTRYQIQESQTFVSDLIIDNASQQDSGVYSCRSGDELVDSTKITVIKKEARSDLVPDPVDGMMDEHNMLEEHSSYYSKSKGTDSLHTYSSNSSSQTLHKPTLWTVLSLPLLGMWTLLLRDDLTLFLLPAS</sequence>
<dbReference type="InterPro" id="IPR013783">
    <property type="entry name" value="Ig-like_fold"/>
</dbReference>
<name>A0ABD0J8V8_9CAEN</name>
<comment type="caution">
    <text evidence="2">The sequence shown here is derived from an EMBL/GenBank/DDBJ whole genome shotgun (WGS) entry which is preliminary data.</text>
</comment>
<proteinExistence type="predicted"/>
<evidence type="ECO:0000259" key="1">
    <source>
        <dbReference type="PROSITE" id="PS50835"/>
    </source>
</evidence>
<dbReference type="InterPro" id="IPR036179">
    <property type="entry name" value="Ig-like_dom_sf"/>
</dbReference>
<accession>A0ABD0J8V8</accession>
<dbReference type="InterPro" id="IPR013151">
    <property type="entry name" value="Immunoglobulin_dom"/>
</dbReference>
<reference evidence="2 3" key="1">
    <citation type="journal article" date="2023" name="Sci. Data">
        <title>Genome assembly of the Korean intertidal mud-creeper Batillaria attramentaria.</title>
        <authorList>
            <person name="Patra A.K."/>
            <person name="Ho P.T."/>
            <person name="Jun S."/>
            <person name="Lee S.J."/>
            <person name="Kim Y."/>
            <person name="Won Y.J."/>
        </authorList>
    </citation>
    <scope>NUCLEOTIDE SEQUENCE [LARGE SCALE GENOMIC DNA]</scope>
    <source>
        <strain evidence="2">Wonlab-2016</strain>
    </source>
</reference>
<dbReference type="InterPro" id="IPR007110">
    <property type="entry name" value="Ig-like_dom"/>
</dbReference>
<dbReference type="PANTHER" id="PTHR23279">
    <property type="entry name" value="DEFECTIVE PROBOSCIS EXTENSION RESPONSE DPR -RELATED"/>
    <property type="match status" value="1"/>
</dbReference>
<evidence type="ECO:0000313" key="2">
    <source>
        <dbReference type="EMBL" id="KAK7465901.1"/>
    </source>
</evidence>
<dbReference type="Gene3D" id="2.60.40.10">
    <property type="entry name" value="Immunoglobulins"/>
    <property type="match status" value="2"/>
</dbReference>
<dbReference type="AlphaFoldDB" id="A0ABD0J8V8"/>
<dbReference type="PANTHER" id="PTHR23279:SF36">
    <property type="entry name" value="DEFECTIVE PROBOSCIS EXTENSION RESPONSE 9, ISOFORM A"/>
    <property type="match status" value="1"/>
</dbReference>
<dbReference type="Proteomes" id="UP001519460">
    <property type="component" value="Unassembled WGS sequence"/>
</dbReference>
<dbReference type="SMART" id="SM00409">
    <property type="entry name" value="IG"/>
    <property type="match status" value="2"/>
</dbReference>
<keyword evidence="3" id="KW-1185">Reference proteome</keyword>
<organism evidence="2 3">
    <name type="scientific">Batillaria attramentaria</name>
    <dbReference type="NCBI Taxonomy" id="370345"/>
    <lineage>
        <taxon>Eukaryota</taxon>
        <taxon>Metazoa</taxon>
        <taxon>Spiralia</taxon>
        <taxon>Lophotrochozoa</taxon>
        <taxon>Mollusca</taxon>
        <taxon>Gastropoda</taxon>
        <taxon>Caenogastropoda</taxon>
        <taxon>Sorbeoconcha</taxon>
        <taxon>Cerithioidea</taxon>
        <taxon>Batillariidae</taxon>
        <taxon>Batillaria</taxon>
    </lineage>
</organism>